<comment type="subcellular location">
    <subcellularLocation>
        <location evidence="8">Cytoplasm</location>
    </subcellularLocation>
</comment>
<keyword evidence="4 8" id="KW-0479">Metal-binding</keyword>
<dbReference type="AlphaFoldDB" id="A0A1L1PCV5"/>
<dbReference type="EC" id="2.3.1.234" evidence="8"/>
<comment type="cofactor">
    <cofactor evidence="8">
        <name>Fe(2+)</name>
        <dbReference type="ChEBI" id="CHEBI:29033"/>
    </cofactor>
    <text evidence="8">Binds 1 Fe(2+) ion per subunit.</text>
</comment>
<feature type="binding site" evidence="8">
    <location>
        <position position="115"/>
    </location>
    <ligand>
        <name>Fe cation</name>
        <dbReference type="ChEBI" id="CHEBI:24875"/>
    </ligand>
</feature>
<dbReference type="PRINTS" id="PR00789">
    <property type="entry name" value="OSIALOPTASE"/>
</dbReference>
<proteinExistence type="inferred from homology"/>
<feature type="binding site" evidence="8">
    <location>
        <position position="184"/>
    </location>
    <ligand>
        <name>substrate</name>
    </ligand>
</feature>
<keyword evidence="1 8" id="KW-0963">Cytoplasm</keyword>
<dbReference type="InterPro" id="IPR022450">
    <property type="entry name" value="TsaD"/>
</dbReference>
<dbReference type="CDD" id="cd24133">
    <property type="entry name" value="ASKHA_NBD_TsaD_bac"/>
    <property type="match status" value="1"/>
</dbReference>
<gene>
    <name evidence="8 10" type="primary">tsaD</name>
    <name evidence="10" type="ORF">BN948_02235</name>
</gene>
<comment type="similarity">
    <text evidence="8">Belongs to the KAE1 / TsaD family.</text>
</comment>
<feature type="binding site" evidence="8">
    <location>
        <position position="291"/>
    </location>
    <ligand>
        <name>substrate</name>
    </ligand>
</feature>
<comment type="catalytic activity">
    <reaction evidence="7 8">
        <text>L-threonylcarbamoyladenylate + adenosine(37) in tRNA = N(6)-L-threonylcarbamoyladenosine(37) in tRNA + AMP + H(+)</text>
        <dbReference type="Rhea" id="RHEA:37059"/>
        <dbReference type="Rhea" id="RHEA-COMP:10162"/>
        <dbReference type="Rhea" id="RHEA-COMP:10163"/>
        <dbReference type="ChEBI" id="CHEBI:15378"/>
        <dbReference type="ChEBI" id="CHEBI:73682"/>
        <dbReference type="ChEBI" id="CHEBI:74411"/>
        <dbReference type="ChEBI" id="CHEBI:74418"/>
        <dbReference type="ChEBI" id="CHEBI:456215"/>
        <dbReference type="EC" id="2.3.1.234"/>
    </reaction>
</comment>
<evidence type="ECO:0000313" key="10">
    <source>
        <dbReference type="EMBL" id="CDN87808.1"/>
    </source>
</evidence>
<evidence type="ECO:0000256" key="7">
    <source>
        <dbReference type="ARBA" id="ARBA00048117"/>
    </source>
</evidence>
<evidence type="ECO:0000259" key="9">
    <source>
        <dbReference type="Pfam" id="PF00814"/>
    </source>
</evidence>
<keyword evidence="6 8" id="KW-0012">Acyltransferase</keyword>
<feature type="binding site" evidence="8">
    <location>
        <begin position="138"/>
        <end position="142"/>
    </location>
    <ligand>
        <name>substrate</name>
    </ligand>
</feature>
<evidence type="ECO:0000313" key="11">
    <source>
        <dbReference type="Proteomes" id="UP000028878"/>
    </source>
</evidence>
<evidence type="ECO:0000256" key="4">
    <source>
        <dbReference type="ARBA" id="ARBA00022723"/>
    </source>
</evidence>
<dbReference type="NCBIfam" id="TIGR00329">
    <property type="entry name" value="gcp_kae1"/>
    <property type="match status" value="1"/>
</dbReference>
<feature type="domain" description="Gcp-like" evidence="9">
    <location>
        <begin position="28"/>
        <end position="325"/>
    </location>
</feature>
<dbReference type="PANTHER" id="PTHR11735:SF6">
    <property type="entry name" value="TRNA N6-ADENOSINE THREONYLCARBAMOYLTRANSFERASE, MITOCHONDRIAL"/>
    <property type="match status" value="1"/>
</dbReference>
<dbReference type="GO" id="GO:0005506">
    <property type="term" value="F:iron ion binding"/>
    <property type="evidence" value="ECO:0007669"/>
    <property type="project" value="UniProtKB-UniRule"/>
</dbReference>
<protein>
    <recommendedName>
        <fullName evidence="8">tRNA N6-adenosine threonylcarbamoyltransferase</fullName>
        <ecNumber evidence="8">2.3.1.234</ecNumber>
    </recommendedName>
    <alternativeName>
        <fullName evidence="8">N6-L-threonylcarbamoyladenine synthase</fullName>
        <shortName evidence="8">t(6)A synthase</shortName>
    </alternativeName>
    <alternativeName>
        <fullName evidence="8">t(6)A37 threonylcarbamoyladenosine biosynthesis protein TsaD</fullName>
    </alternativeName>
    <alternativeName>
        <fullName evidence="8">tRNA threonylcarbamoyladenosine biosynthesis protein TsaD</fullName>
    </alternativeName>
</protein>
<dbReference type="GO" id="GO:0002949">
    <property type="term" value="P:tRNA threonylcarbamoyladenosine modification"/>
    <property type="evidence" value="ECO:0007669"/>
    <property type="project" value="UniProtKB-UniRule"/>
</dbReference>
<organism evidence="10 11">
    <name type="scientific">Hydrogenophaga intermedia</name>
    <dbReference type="NCBI Taxonomy" id="65786"/>
    <lineage>
        <taxon>Bacteria</taxon>
        <taxon>Pseudomonadati</taxon>
        <taxon>Pseudomonadota</taxon>
        <taxon>Betaproteobacteria</taxon>
        <taxon>Burkholderiales</taxon>
        <taxon>Comamonadaceae</taxon>
        <taxon>Hydrogenophaga</taxon>
    </lineage>
</organism>
<comment type="function">
    <text evidence="8">Required for the formation of a threonylcarbamoyl group on adenosine at position 37 (t(6)A37) in tRNAs that read codons beginning with adenine. Is involved in the transfer of the threonylcarbamoyl moiety of threonylcarbamoyl-AMP (TC-AMP) to the N6 group of A37, together with TsaE and TsaB. TsaD likely plays a direct catalytic role in this reaction.</text>
</comment>
<comment type="caution">
    <text evidence="8">Lacks conserved residue(s) required for the propagation of feature annotation.</text>
</comment>
<dbReference type="Gene3D" id="3.30.420.40">
    <property type="match status" value="2"/>
</dbReference>
<evidence type="ECO:0000256" key="6">
    <source>
        <dbReference type="ARBA" id="ARBA00023315"/>
    </source>
</evidence>
<dbReference type="InterPro" id="IPR000905">
    <property type="entry name" value="Gcp-like_dom"/>
</dbReference>
<dbReference type="Proteomes" id="UP000028878">
    <property type="component" value="Unassembled WGS sequence"/>
</dbReference>
<evidence type="ECO:0000256" key="8">
    <source>
        <dbReference type="HAMAP-Rule" id="MF_01445"/>
    </source>
</evidence>
<evidence type="ECO:0000256" key="5">
    <source>
        <dbReference type="ARBA" id="ARBA00023004"/>
    </source>
</evidence>
<dbReference type="GO" id="GO:0061711">
    <property type="term" value="F:tRNA N(6)-L-threonylcarbamoyladenine synthase activity"/>
    <property type="evidence" value="ECO:0007669"/>
    <property type="project" value="UniProtKB-EC"/>
</dbReference>
<dbReference type="HAMAP" id="MF_01445">
    <property type="entry name" value="TsaD"/>
    <property type="match status" value="1"/>
</dbReference>
<dbReference type="RefSeq" id="WP_009520169.1">
    <property type="nucleotide sequence ID" value="NZ_CCAE010000015.1"/>
</dbReference>
<dbReference type="FunFam" id="3.30.420.40:FF:000012">
    <property type="entry name" value="tRNA N6-adenosine threonylcarbamoyltransferase"/>
    <property type="match status" value="1"/>
</dbReference>
<keyword evidence="5 8" id="KW-0408">Iron</keyword>
<accession>A0A1L1PCV5</accession>
<feature type="binding site" evidence="8">
    <location>
        <position position="319"/>
    </location>
    <ligand>
        <name>Fe cation</name>
        <dbReference type="ChEBI" id="CHEBI:24875"/>
    </ligand>
</feature>
<dbReference type="GO" id="GO:0005737">
    <property type="term" value="C:cytoplasm"/>
    <property type="evidence" value="ECO:0007669"/>
    <property type="project" value="UniProtKB-SubCell"/>
</dbReference>
<dbReference type="Pfam" id="PF00814">
    <property type="entry name" value="TsaD"/>
    <property type="match status" value="1"/>
</dbReference>
<dbReference type="EMBL" id="CCAE010000015">
    <property type="protein sequence ID" value="CDN87808.1"/>
    <property type="molecule type" value="Genomic_DNA"/>
</dbReference>
<dbReference type="PANTHER" id="PTHR11735">
    <property type="entry name" value="TRNA N6-ADENOSINE THREONYLCARBAMOYLTRANSFERASE"/>
    <property type="match status" value="1"/>
</dbReference>
<evidence type="ECO:0000256" key="3">
    <source>
        <dbReference type="ARBA" id="ARBA00022694"/>
    </source>
</evidence>
<evidence type="ECO:0000256" key="1">
    <source>
        <dbReference type="ARBA" id="ARBA00022490"/>
    </source>
</evidence>
<feature type="binding site" evidence="8">
    <location>
        <position position="171"/>
    </location>
    <ligand>
        <name>substrate</name>
    </ligand>
</feature>
<dbReference type="NCBIfam" id="TIGR03723">
    <property type="entry name" value="T6A_TsaD_YgjD"/>
    <property type="match status" value="1"/>
</dbReference>
<dbReference type="FunFam" id="3.30.420.40:FF:000040">
    <property type="entry name" value="tRNA N6-adenosine threonylcarbamoyltransferase"/>
    <property type="match status" value="1"/>
</dbReference>
<feature type="binding site" evidence="8">
    <location>
        <position position="119"/>
    </location>
    <ligand>
        <name>Fe cation</name>
        <dbReference type="ChEBI" id="CHEBI:24875"/>
    </ligand>
</feature>
<keyword evidence="3 8" id="KW-0819">tRNA processing</keyword>
<dbReference type="InterPro" id="IPR043129">
    <property type="entry name" value="ATPase_NBD"/>
</dbReference>
<dbReference type="InterPro" id="IPR017861">
    <property type="entry name" value="KAE1/TsaD"/>
</dbReference>
<sequence>MRILGIESSCDETGVALVDAGSEGVPRLLGHALHSQIEMHQAYGGVVPELASRDHIRRVLPLTDAVLAQAGLALADVDAIACTRGPGLAGALLVGTGVAHALGVALGKPVHGIHHLEGHLLSPFLSADPPEFPFVALLVSGGHTQLMRVDGVGRYELLGETIDDAAGEAFDKSAKLLGLGYPGGPALARLAEQGDAAAYKFPRPMLHSGDLDFSFAGLKTAVLTQVKRLARAAPEGPATSRLADPLSEREKADVAAGAQAAIVEVLVKKSLAALKATGLRRLVVAGGVGANTHLRAQLNQAAAERGLRVHYPELALCTDNGAMIALAAGLRAQAGLLAADVGAGRFDVAPRWPLADLAPLF</sequence>
<evidence type="ECO:0000256" key="2">
    <source>
        <dbReference type="ARBA" id="ARBA00022679"/>
    </source>
</evidence>
<dbReference type="SUPFAM" id="SSF53067">
    <property type="entry name" value="Actin-like ATPase domain"/>
    <property type="match status" value="2"/>
</dbReference>
<keyword evidence="2 8" id="KW-0808">Transferase</keyword>
<reference evidence="11" key="1">
    <citation type="submission" date="2014-02" db="EMBL/GenBank/DDBJ databases">
        <authorList>
            <person name="Gan H."/>
        </authorList>
    </citation>
    <scope>NUCLEOTIDE SEQUENCE [LARGE SCALE GENOMIC DNA]</scope>
    <source>
        <strain evidence="11">S1</strain>
    </source>
</reference>
<keyword evidence="11" id="KW-1185">Reference proteome</keyword>
<reference evidence="11" key="2">
    <citation type="submission" date="2014-11" db="EMBL/GenBank/DDBJ databases">
        <title>Draft genome sequence of Hydrogenophaga intermedia S1.</title>
        <authorList>
            <person name="Gan H.M."/>
            <person name="Chew T.H."/>
            <person name="Stolz A."/>
        </authorList>
    </citation>
    <scope>NUCLEOTIDE SEQUENCE [LARGE SCALE GENOMIC DNA]</scope>
    <source>
        <strain evidence="11">S1</strain>
    </source>
</reference>
<name>A0A1L1PCV5_HYDIT</name>